<sequence>MFDEKFNGPAPMAAYYQQRLEQSKSTIERMALLGLFDLLFQIPHEVEKSQPRKHQSNKPTTQ</sequence>
<gene>
    <name evidence="1" type="ORF">AL544_007360</name>
</gene>
<dbReference type="AlphaFoldDB" id="A0A2J9UWK7"/>
<protein>
    <submittedName>
        <fullName evidence="1">Uncharacterized protein</fullName>
    </submittedName>
</protein>
<dbReference type="EMBL" id="LOSJ02000002">
    <property type="protein sequence ID" value="PNM55900.1"/>
    <property type="molecule type" value="Genomic_DNA"/>
</dbReference>
<accession>A0A2J9UWK7</accession>
<evidence type="ECO:0000313" key="2">
    <source>
        <dbReference type="Proteomes" id="UP000053748"/>
    </source>
</evidence>
<dbReference type="RefSeq" id="WP_000459129.1">
    <property type="nucleotide sequence ID" value="NZ_CAWMSS010000001.1"/>
</dbReference>
<name>A0A2J9UWK7_VIBMI</name>
<dbReference type="STRING" id="674.VM_06705"/>
<proteinExistence type="predicted"/>
<organism evidence="1 2">
    <name type="scientific">Vibrio mimicus</name>
    <dbReference type="NCBI Taxonomy" id="674"/>
    <lineage>
        <taxon>Bacteria</taxon>
        <taxon>Pseudomonadati</taxon>
        <taxon>Pseudomonadota</taxon>
        <taxon>Gammaproteobacteria</taxon>
        <taxon>Vibrionales</taxon>
        <taxon>Vibrionaceae</taxon>
        <taxon>Vibrio</taxon>
    </lineage>
</organism>
<evidence type="ECO:0000313" key="1">
    <source>
        <dbReference type="EMBL" id="PNM55900.1"/>
    </source>
</evidence>
<dbReference type="Proteomes" id="UP000053748">
    <property type="component" value="Unassembled WGS sequence"/>
</dbReference>
<keyword evidence="2" id="KW-1185">Reference proteome</keyword>
<reference evidence="1" key="1">
    <citation type="submission" date="2017-12" db="EMBL/GenBank/DDBJ databases">
        <title>FDA dAtabase for Regulatory Grade micrObial Sequences (FDA-ARGOS): Supporting development and validation of Infectious Disease Dx tests.</title>
        <authorList>
            <person name="Hoffmann M."/>
            <person name="Allard M."/>
            <person name="Evans P."/>
            <person name="Brown E."/>
            <person name="Tallon L.J."/>
            <person name="Sadzewicz L."/>
            <person name="Sengamalay N."/>
            <person name="Ott S."/>
            <person name="Godinez A."/>
            <person name="Nagaraj S."/>
            <person name="Vavikolanu K."/>
            <person name="Aluvathingal J."/>
            <person name="Nadendla S."/>
            <person name="Hobson J."/>
            <person name="Sichtig H."/>
        </authorList>
    </citation>
    <scope>NUCLEOTIDE SEQUENCE [LARGE SCALE GENOMIC DNA]</scope>
    <source>
        <strain evidence="1">FDAARGOS_113</strain>
    </source>
</reference>
<comment type="caution">
    <text evidence="1">The sequence shown here is derived from an EMBL/GenBank/DDBJ whole genome shotgun (WGS) entry which is preliminary data.</text>
</comment>
<dbReference type="OrthoDB" id="5906528at2"/>